<keyword evidence="2" id="KW-0106">Calcium</keyword>
<proteinExistence type="inferred from homology"/>
<dbReference type="Proteomes" id="UP000233837">
    <property type="component" value="Unassembled WGS sequence"/>
</dbReference>
<dbReference type="EMBL" id="KZ501830">
    <property type="protein sequence ID" value="PKU88022.1"/>
    <property type="molecule type" value="Genomic_DNA"/>
</dbReference>
<name>A0A2I0XJD2_9ASPA</name>
<dbReference type="PANTHER" id="PTHR23056:SF26">
    <property type="entry name" value="CALCINEURIN B-LIKE PROTEIN 10"/>
    <property type="match status" value="1"/>
</dbReference>
<comment type="function">
    <text evidence="2">Acts as a calcium sensor. CBL proteins interact with CIPK serine-threonine protein kinases. Binding of a CBL protein to the regulatory NAF domain of a CIPK protein lead to the activation of the kinase in a calcium-dependent manner.</text>
</comment>
<gene>
    <name evidence="4" type="primary">CBL9</name>
    <name evidence="4" type="ORF">MA16_Dca007964</name>
</gene>
<keyword evidence="5" id="KW-1185">Reference proteome</keyword>
<organism evidence="4 5">
    <name type="scientific">Dendrobium catenatum</name>
    <dbReference type="NCBI Taxonomy" id="906689"/>
    <lineage>
        <taxon>Eukaryota</taxon>
        <taxon>Viridiplantae</taxon>
        <taxon>Streptophyta</taxon>
        <taxon>Embryophyta</taxon>
        <taxon>Tracheophyta</taxon>
        <taxon>Spermatophyta</taxon>
        <taxon>Magnoliopsida</taxon>
        <taxon>Liliopsida</taxon>
        <taxon>Asparagales</taxon>
        <taxon>Orchidaceae</taxon>
        <taxon>Epidendroideae</taxon>
        <taxon>Malaxideae</taxon>
        <taxon>Dendrobiinae</taxon>
        <taxon>Dendrobium</taxon>
    </lineage>
</organism>
<protein>
    <recommendedName>
        <fullName evidence="2">Calcineurin B-like protein</fullName>
    </recommendedName>
</protein>
<evidence type="ECO:0000256" key="1">
    <source>
        <dbReference type="ARBA" id="ARBA00022737"/>
    </source>
</evidence>
<evidence type="ECO:0000313" key="4">
    <source>
        <dbReference type="EMBL" id="PKU88022.1"/>
    </source>
</evidence>
<comment type="subcellular location">
    <subcellularLocation>
        <location evidence="2">Membrane</location>
    </subcellularLocation>
</comment>
<keyword evidence="1 2" id="KW-0677">Repeat</keyword>
<dbReference type="PANTHER" id="PTHR23056">
    <property type="entry name" value="CALCINEURIN B"/>
    <property type="match status" value="1"/>
</dbReference>
<reference evidence="4 5" key="1">
    <citation type="journal article" date="2016" name="Sci. Rep.">
        <title>The Dendrobium catenatum Lindl. genome sequence provides insights into polysaccharide synthase, floral development and adaptive evolution.</title>
        <authorList>
            <person name="Zhang G.Q."/>
            <person name="Xu Q."/>
            <person name="Bian C."/>
            <person name="Tsai W.C."/>
            <person name="Yeh C.M."/>
            <person name="Liu K.W."/>
            <person name="Yoshida K."/>
            <person name="Zhang L.S."/>
            <person name="Chang S.B."/>
            <person name="Chen F."/>
            <person name="Shi Y."/>
            <person name="Su Y.Y."/>
            <person name="Zhang Y.Q."/>
            <person name="Chen L.J."/>
            <person name="Yin Y."/>
            <person name="Lin M."/>
            <person name="Huang H."/>
            <person name="Deng H."/>
            <person name="Wang Z.W."/>
            <person name="Zhu S.L."/>
            <person name="Zhao X."/>
            <person name="Deng C."/>
            <person name="Niu S.C."/>
            <person name="Huang J."/>
            <person name="Wang M."/>
            <person name="Liu G.H."/>
            <person name="Yang H.J."/>
            <person name="Xiao X.J."/>
            <person name="Hsiao Y.Y."/>
            <person name="Wu W.L."/>
            <person name="Chen Y.Y."/>
            <person name="Mitsuda N."/>
            <person name="Ohme-Takagi M."/>
            <person name="Luo Y.B."/>
            <person name="Van de Peer Y."/>
            <person name="Liu Z.J."/>
        </authorList>
    </citation>
    <scope>NUCLEOTIDE SEQUENCE [LARGE SCALE GENOMIC DNA]</scope>
    <source>
        <tissue evidence="4">The whole plant</tissue>
    </source>
</reference>
<dbReference type="GO" id="GO:0019900">
    <property type="term" value="F:kinase binding"/>
    <property type="evidence" value="ECO:0007669"/>
    <property type="project" value="UniProtKB-UniRule"/>
</dbReference>
<dbReference type="InterPro" id="IPR045198">
    <property type="entry name" value="CNBL1-10"/>
</dbReference>
<dbReference type="GO" id="GO:0019722">
    <property type="term" value="P:calcium-mediated signaling"/>
    <property type="evidence" value="ECO:0007669"/>
    <property type="project" value="UniProtKB-UniRule"/>
</dbReference>
<evidence type="ECO:0000256" key="2">
    <source>
        <dbReference type="RuleBase" id="RU369080"/>
    </source>
</evidence>
<comment type="similarity">
    <text evidence="2">Belongs to the calcineurin regulatory subunit family.</text>
</comment>
<keyword evidence="2" id="KW-0479">Metal-binding</keyword>
<dbReference type="GO" id="GO:0016020">
    <property type="term" value="C:membrane"/>
    <property type="evidence" value="ECO:0007669"/>
    <property type="project" value="UniProtKB-SubCell"/>
</dbReference>
<comment type="subunit">
    <text evidence="2">Homodimer. Interacts with CIPK.</text>
</comment>
<sequence>MQSSSFLTVGERLCFTFLPLIAIFESLIFVVTNCFESHPKILLRSTPQARHDFAKLAEESRCFTVNEVEALHELYKKLSCSIINDGLIHKLLQQ</sequence>
<accession>A0A2I0XJD2</accession>
<evidence type="ECO:0000313" key="5">
    <source>
        <dbReference type="Proteomes" id="UP000233837"/>
    </source>
</evidence>
<keyword evidence="3" id="KW-0812">Transmembrane</keyword>
<evidence type="ECO:0000256" key="3">
    <source>
        <dbReference type="SAM" id="Phobius"/>
    </source>
</evidence>
<dbReference type="STRING" id="906689.A0A2I0XJD2"/>
<dbReference type="AlphaFoldDB" id="A0A2I0XJD2"/>
<dbReference type="GO" id="GO:0005509">
    <property type="term" value="F:calcium ion binding"/>
    <property type="evidence" value="ECO:0007669"/>
    <property type="project" value="UniProtKB-UniRule"/>
</dbReference>
<reference evidence="4 5" key="2">
    <citation type="journal article" date="2017" name="Nature">
        <title>The Apostasia genome and the evolution of orchids.</title>
        <authorList>
            <person name="Zhang G.Q."/>
            <person name="Liu K.W."/>
            <person name="Li Z."/>
            <person name="Lohaus R."/>
            <person name="Hsiao Y.Y."/>
            <person name="Niu S.C."/>
            <person name="Wang J.Y."/>
            <person name="Lin Y.C."/>
            <person name="Xu Q."/>
            <person name="Chen L.J."/>
            <person name="Yoshida K."/>
            <person name="Fujiwara S."/>
            <person name="Wang Z.W."/>
            <person name="Zhang Y.Q."/>
            <person name="Mitsuda N."/>
            <person name="Wang M."/>
            <person name="Liu G.H."/>
            <person name="Pecoraro L."/>
            <person name="Huang H.X."/>
            <person name="Xiao X.J."/>
            <person name="Lin M."/>
            <person name="Wu X.Y."/>
            <person name="Wu W.L."/>
            <person name="Chen Y.Y."/>
            <person name="Chang S.B."/>
            <person name="Sakamoto S."/>
            <person name="Ohme-Takagi M."/>
            <person name="Yagi M."/>
            <person name="Zeng S.J."/>
            <person name="Shen C.Y."/>
            <person name="Yeh C.M."/>
            <person name="Luo Y.B."/>
            <person name="Tsai W.C."/>
            <person name="Van de Peer Y."/>
            <person name="Liu Z.J."/>
        </authorList>
    </citation>
    <scope>NUCLEOTIDE SEQUENCE [LARGE SCALE GENOMIC DNA]</scope>
    <source>
        <tissue evidence="4">The whole plant</tissue>
    </source>
</reference>
<feature type="transmembrane region" description="Helical" evidence="3">
    <location>
        <begin position="15"/>
        <end position="35"/>
    </location>
</feature>
<keyword evidence="2 3" id="KW-0472">Membrane</keyword>
<keyword evidence="3" id="KW-1133">Transmembrane helix</keyword>